<name>A0A1Y1JUN4_PHOPY</name>
<organism evidence="1">
    <name type="scientific">Photinus pyralis</name>
    <name type="common">Common eastern firefly</name>
    <name type="synonym">Lampyris pyralis</name>
    <dbReference type="NCBI Taxonomy" id="7054"/>
    <lineage>
        <taxon>Eukaryota</taxon>
        <taxon>Metazoa</taxon>
        <taxon>Ecdysozoa</taxon>
        <taxon>Arthropoda</taxon>
        <taxon>Hexapoda</taxon>
        <taxon>Insecta</taxon>
        <taxon>Pterygota</taxon>
        <taxon>Neoptera</taxon>
        <taxon>Endopterygota</taxon>
        <taxon>Coleoptera</taxon>
        <taxon>Polyphaga</taxon>
        <taxon>Elateriformia</taxon>
        <taxon>Elateroidea</taxon>
        <taxon>Lampyridae</taxon>
        <taxon>Lampyrinae</taxon>
        <taxon>Photinus</taxon>
    </lineage>
</organism>
<dbReference type="AlphaFoldDB" id="A0A1Y1JUN4"/>
<sequence length="291" mass="32259">MIILKKTPRSAINIIGRLPNWPMITTSPNPVKMRRRAIQENTMYGSNCVPSSSKKIIEFLASMLIPANCWANPRSVKIRNGLYTVGSIKLRIIIFLCTLPLASDFKVSNSFSTMSVSFRLNQRKDFLASASRFFETSHEGLCGKENTNSVAIVPDPHVIHAAARHEVKYPMMYVTSDPSSWKTIDNASKGARSVGVETSATYTSDAQETQPMAIPVTVRPKISTDPLLPKAIVTHPIAWKIRLDFNMGSLPNLSVKIPPSTDWHSATRQTQLIIHISSFFVTSNASAPFRS</sequence>
<accession>A0A1Y1JUN4</accession>
<protein>
    <submittedName>
        <fullName evidence="1">Uncharacterized protein</fullName>
    </submittedName>
</protein>
<dbReference type="EMBL" id="GEZM01103154">
    <property type="protein sequence ID" value="JAV51510.1"/>
    <property type="molecule type" value="Transcribed_RNA"/>
</dbReference>
<evidence type="ECO:0000313" key="1">
    <source>
        <dbReference type="EMBL" id="JAV51510.1"/>
    </source>
</evidence>
<proteinExistence type="predicted"/>
<reference evidence="1" key="1">
    <citation type="journal article" date="2016" name="Sci. Rep.">
        <title>Molecular characterization of firefly nuptial gifts: a multi-omics approach sheds light on postcopulatory sexual selection.</title>
        <authorList>
            <person name="Al-Wathiqui N."/>
            <person name="Fallon T.R."/>
            <person name="South A."/>
            <person name="Weng J.K."/>
            <person name="Lewis S.M."/>
        </authorList>
    </citation>
    <scope>NUCLEOTIDE SEQUENCE</scope>
</reference>